<evidence type="ECO:0000256" key="7">
    <source>
        <dbReference type="ARBA" id="ARBA00029833"/>
    </source>
</evidence>
<dbReference type="PANTHER" id="PTHR14957">
    <property type="entry name" value="UBIQUITIN-LIKE-CONJUGATING ENZYME ATG10"/>
    <property type="match status" value="1"/>
</dbReference>
<name>A0ABR3J275_9AGAR</name>
<keyword evidence="4" id="KW-0833">Ubl conjugation pathway</keyword>
<evidence type="ECO:0000256" key="4">
    <source>
        <dbReference type="ARBA" id="ARBA00022786"/>
    </source>
</evidence>
<sequence>MPGLYREIFRSLSRVTSDGWPQRLGLDRAFRARFGNLLIYLIVDMCQYLSGLGYMHRTVALYQHQEDAILSESAIDEEDEATSSLTPPQSLTCRQYVIYATSFQVPAFYFSIHDSNGSPLALKDLVRTCLFRHHAFTGVETSAFALGMPGSAFPLVSQGDHPTLGIPCWYFHPCETPKSVGDIMTEVEQPEWSEQERLVRWLEAWFMIVGTVVCFDK</sequence>
<dbReference type="InterPro" id="IPR007135">
    <property type="entry name" value="Atg3/Atg10"/>
</dbReference>
<keyword evidence="5" id="KW-0813">Transport</keyword>
<protein>
    <recommendedName>
        <fullName evidence="2">Ubiquitin-like-conjugating enzyme ATG10</fullName>
    </recommendedName>
    <alternativeName>
        <fullName evidence="7">Autophagy-related protein 10</fullName>
    </alternativeName>
</protein>
<comment type="similarity">
    <text evidence="1">Belongs to the ATG10 family.</text>
</comment>
<gene>
    <name evidence="8" type="ORF">HGRIS_009784</name>
</gene>
<comment type="caution">
    <text evidence="8">The sequence shown here is derived from an EMBL/GenBank/DDBJ whole genome shotgun (WGS) entry which is preliminary data.</text>
</comment>
<dbReference type="Proteomes" id="UP001556367">
    <property type="component" value="Unassembled WGS sequence"/>
</dbReference>
<proteinExistence type="inferred from homology"/>
<evidence type="ECO:0000256" key="1">
    <source>
        <dbReference type="ARBA" id="ARBA00005696"/>
    </source>
</evidence>
<keyword evidence="9" id="KW-1185">Reference proteome</keyword>
<organism evidence="8 9">
    <name type="scientific">Hohenbuehelia grisea</name>
    <dbReference type="NCBI Taxonomy" id="104357"/>
    <lineage>
        <taxon>Eukaryota</taxon>
        <taxon>Fungi</taxon>
        <taxon>Dikarya</taxon>
        <taxon>Basidiomycota</taxon>
        <taxon>Agaricomycotina</taxon>
        <taxon>Agaricomycetes</taxon>
        <taxon>Agaricomycetidae</taxon>
        <taxon>Agaricales</taxon>
        <taxon>Pleurotineae</taxon>
        <taxon>Pleurotaceae</taxon>
        <taxon>Hohenbuehelia</taxon>
    </lineage>
</organism>
<evidence type="ECO:0000313" key="8">
    <source>
        <dbReference type="EMBL" id="KAL0949745.1"/>
    </source>
</evidence>
<keyword evidence="5" id="KW-0653">Protein transport</keyword>
<dbReference type="EMBL" id="JASNQZ010000012">
    <property type="protein sequence ID" value="KAL0949745.1"/>
    <property type="molecule type" value="Genomic_DNA"/>
</dbReference>
<evidence type="ECO:0000313" key="9">
    <source>
        <dbReference type="Proteomes" id="UP001556367"/>
    </source>
</evidence>
<evidence type="ECO:0000256" key="2">
    <source>
        <dbReference type="ARBA" id="ARBA00021099"/>
    </source>
</evidence>
<dbReference type="Pfam" id="PF03987">
    <property type="entry name" value="Autophagy_act_C"/>
    <property type="match status" value="1"/>
</dbReference>
<evidence type="ECO:0000256" key="6">
    <source>
        <dbReference type="ARBA" id="ARBA00023006"/>
    </source>
</evidence>
<dbReference type="PANTHER" id="PTHR14957:SF1">
    <property type="entry name" value="UBIQUITIN-LIKE-CONJUGATING ENZYME ATG10"/>
    <property type="match status" value="1"/>
</dbReference>
<keyword evidence="6" id="KW-0072">Autophagy</keyword>
<keyword evidence="3" id="KW-0808">Transferase</keyword>
<reference evidence="9" key="1">
    <citation type="submission" date="2024-06" db="EMBL/GenBank/DDBJ databases">
        <title>Multi-omics analyses provide insights into the biosynthesis of the anticancer antibiotic pleurotin in Hohenbuehelia grisea.</title>
        <authorList>
            <person name="Weaver J.A."/>
            <person name="Alberti F."/>
        </authorList>
    </citation>
    <scope>NUCLEOTIDE SEQUENCE [LARGE SCALE GENOMIC DNA]</scope>
    <source>
        <strain evidence="9">T-177</strain>
    </source>
</reference>
<evidence type="ECO:0000256" key="3">
    <source>
        <dbReference type="ARBA" id="ARBA00022679"/>
    </source>
</evidence>
<dbReference type="Gene3D" id="3.30.1460.50">
    <property type="match status" value="1"/>
</dbReference>
<evidence type="ECO:0000256" key="5">
    <source>
        <dbReference type="ARBA" id="ARBA00022927"/>
    </source>
</evidence>
<accession>A0ABR3J275</accession>